<gene>
    <name evidence="1" type="ORF">GXX48_11940</name>
</gene>
<name>A0A7V6PCA9_9HYPH</name>
<evidence type="ECO:0000313" key="1">
    <source>
        <dbReference type="EMBL" id="HHV68337.1"/>
    </source>
</evidence>
<protein>
    <submittedName>
        <fullName evidence="1">Uncharacterized protein</fullName>
    </submittedName>
</protein>
<comment type="caution">
    <text evidence="1">The sequence shown here is derived from an EMBL/GenBank/DDBJ whole genome shotgun (WGS) entry which is preliminary data.</text>
</comment>
<sequence length="49" mass="5229">MSDVLDVAIAVRGGQLGWDEIYKLKNAISLGGTVWHVKSAPGAYLDISL</sequence>
<organism evidence="1 2">
    <name type="scientific">Brucella intermedia</name>
    <dbReference type="NCBI Taxonomy" id="94625"/>
    <lineage>
        <taxon>Bacteria</taxon>
        <taxon>Pseudomonadati</taxon>
        <taxon>Pseudomonadota</taxon>
        <taxon>Alphaproteobacteria</taxon>
        <taxon>Hyphomicrobiales</taxon>
        <taxon>Brucellaceae</taxon>
        <taxon>Brucella/Ochrobactrum group</taxon>
        <taxon>Brucella</taxon>
    </lineage>
</organism>
<dbReference type="EMBL" id="DUMN01000342">
    <property type="protein sequence ID" value="HHV68337.1"/>
    <property type="molecule type" value="Genomic_DNA"/>
</dbReference>
<proteinExistence type="predicted"/>
<reference evidence="1 2" key="1">
    <citation type="journal article" date="2020" name="Biotechnol. Biofuels">
        <title>New insights from the biogas microbiome by comprehensive genome-resolved metagenomics of nearly 1600 species originating from multiple anaerobic digesters.</title>
        <authorList>
            <person name="Campanaro S."/>
            <person name="Treu L."/>
            <person name="Rodriguez-R L.M."/>
            <person name="Kovalovszki A."/>
            <person name="Ziels R.M."/>
            <person name="Maus I."/>
            <person name="Zhu X."/>
            <person name="Kougias P.G."/>
            <person name="Basile A."/>
            <person name="Luo G."/>
            <person name="Schluter A."/>
            <person name="Konstantinidis K.T."/>
            <person name="Angelidaki I."/>
        </authorList>
    </citation>
    <scope>NUCLEOTIDE SEQUENCE [LARGE SCALE GENOMIC DNA]</scope>
    <source>
        <strain evidence="1">AS04akNAM_66</strain>
    </source>
</reference>
<evidence type="ECO:0000313" key="2">
    <source>
        <dbReference type="Proteomes" id="UP000551563"/>
    </source>
</evidence>
<dbReference type="Proteomes" id="UP000551563">
    <property type="component" value="Unassembled WGS sequence"/>
</dbReference>
<accession>A0A7V6PCA9</accession>
<dbReference type="AlphaFoldDB" id="A0A7V6PCA9"/>